<evidence type="ECO:0000256" key="4">
    <source>
        <dbReference type="ARBA" id="ARBA00022989"/>
    </source>
</evidence>
<feature type="transmembrane region" description="Helical" evidence="7">
    <location>
        <begin position="305"/>
        <end position="324"/>
    </location>
</feature>
<dbReference type="SUPFAM" id="SSF103473">
    <property type="entry name" value="MFS general substrate transporter"/>
    <property type="match status" value="1"/>
</dbReference>
<feature type="transmembrane region" description="Helical" evidence="7">
    <location>
        <begin position="21"/>
        <end position="50"/>
    </location>
</feature>
<evidence type="ECO:0000256" key="2">
    <source>
        <dbReference type="ARBA" id="ARBA00008335"/>
    </source>
</evidence>
<evidence type="ECO:0000256" key="3">
    <source>
        <dbReference type="ARBA" id="ARBA00022692"/>
    </source>
</evidence>
<keyword evidence="4 7" id="KW-1133">Transmembrane helix</keyword>
<gene>
    <name evidence="9" type="ORF">AWRI3579_g633</name>
</gene>
<feature type="transmembrane region" description="Helical" evidence="7">
    <location>
        <begin position="454"/>
        <end position="475"/>
    </location>
</feature>
<keyword evidence="5 7" id="KW-0472">Membrane</keyword>
<accession>A0A1E5RMY1</accession>
<dbReference type="InterPro" id="IPR020846">
    <property type="entry name" value="MFS_dom"/>
</dbReference>
<dbReference type="Pfam" id="PF07690">
    <property type="entry name" value="MFS_1"/>
    <property type="match status" value="1"/>
</dbReference>
<name>A0A1E5RMY1_9ASCO</name>
<protein>
    <submittedName>
        <fullName evidence="9">Vacuolar basic amino acid transporter 5</fullName>
    </submittedName>
</protein>
<comment type="similarity">
    <text evidence="2">Belongs to the major facilitator superfamily.</text>
</comment>
<dbReference type="GO" id="GO:0005886">
    <property type="term" value="C:plasma membrane"/>
    <property type="evidence" value="ECO:0007669"/>
    <property type="project" value="TreeGrafter"/>
</dbReference>
<dbReference type="EMBL" id="LPNM01000005">
    <property type="protein sequence ID" value="OEJ88250.1"/>
    <property type="molecule type" value="Genomic_DNA"/>
</dbReference>
<evidence type="ECO:0000256" key="1">
    <source>
        <dbReference type="ARBA" id="ARBA00004141"/>
    </source>
</evidence>
<feature type="compositionally biased region" description="Basic and acidic residues" evidence="6">
    <location>
        <begin position="602"/>
        <end position="623"/>
    </location>
</feature>
<comment type="subcellular location">
    <subcellularLocation>
        <location evidence="1">Membrane</location>
        <topology evidence="1">Multi-pass membrane protein</topology>
    </subcellularLocation>
</comment>
<feature type="region of interest" description="Disordered" evidence="6">
    <location>
        <begin position="599"/>
        <end position="626"/>
    </location>
</feature>
<feature type="transmembrane region" description="Helical" evidence="7">
    <location>
        <begin position="150"/>
        <end position="173"/>
    </location>
</feature>
<keyword evidence="3 7" id="KW-0812">Transmembrane</keyword>
<feature type="transmembrane region" description="Helical" evidence="7">
    <location>
        <begin position="358"/>
        <end position="380"/>
    </location>
</feature>
<feature type="transmembrane region" description="Helical" evidence="7">
    <location>
        <begin position="560"/>
        <end position="586"/>
    </location>
</feature>
<feature type="transmembrane region" description="Helical" evidence="7">
    <location>
        <begin position="62"/>
        <end position="80"/>
    </location>
</feature>
<dbReference type="AlphaFoldDB" id="A0A1E5RMY1"/>
<evidence type="ECO:0000256" key="7">
    <source>
        <dbReference type="SAM" id="Phobius"/>
    </source>
</evidence>
<feature type="transmembrane region" description="Helical" evidence="7">
    <location>
        <begin position="179"/>
        <end position="199"/>
    </location>
</feature>
<proteinExistence type="inferred from homology"/>
<sequence length="691" mass="77354">MSALGEKFYNMFSSNGGFRQIDFRFCLIIVSLVMTMFIAALDIVIGISIINQISKDFNSYTNSGWVLSAYTLTSALFTLVSGRISLKIGLKMAIITSIVIFEIGSLISGVSNSMNMLIGSRVVAGIGAGGIQSLCYVSIPFLVGPTKIATLNAVFSATYGIAAFLGCIIGGTLIDRWRICYLINIPIGCVPLILLILVFPSSMELLNKKSNNVDELTFDMDIPGKQSPTNLITNTWNSFITTFFKLARNLINLNFYVDCFYELFAFFDLIEFSLISISFSLLLVGLTYGVQHGNADRAFNATYDVIIMLVFSGISFILAIVWDLKIYQLIVPSWYYKRYQRELCQPLFSIRLLTEWKLISLNMINFFISMIYFSVAYYSIQYFQLVFGESSSNATSHFTCFISAPISATIAGKLNSKFGLVKEVIILAVCLGMIGTGLLSRFDHQINSVSQAAPLVLVGVMYGGCVQTILLGLQIQTKDYGKDEKTENYKTEMTNFTSANSFFRILGSALAGVIANIVFDTTLKKKLNSNKSNLPVNLHKQSVNYIVIYRMENFDSRFSVLGQMIANSIVVVFWVTFAFQSVSFLLSLTLSNKRSMVSEVKSGPKDPFNKENHEMKEEQKALEEENGSFSEQHQSVGFNNNNLHQKQRTNVFDNDANSNSNNSFNTPQKTPWYFYIPVVGLGFRVYRWVNK</sequence>
<evidence type="ECO:0000313" key="9">
    <source>
        <dbReference type="EMBL" id="OEJ88250.1"/>
    </source>
</evidence>
<feature type="transmembrane region" description="Helical" evidence="7">
    <location>
        <begin position="424"/>
        <end position="442"/>
    </location>
</feature>
<dbReference type="InterPro" id="IPR011701">
    <property type="entry name" value="MFS"/>
</dbReference>
<feature type="transmembrane region" description="Helical" evidence="7">
    <location>
        <begin position="92"/>
        <end position="110"/>
    </location>
</feature>
<comment type="caution">
    <text evidence="9">The sequence shown here is derived from an EMBL/GenBank/DDBJ whole genome shotgun (WGS) entry which is preliminary data.</text>
</comment>
<organism evidence="9 10">
    <name type="scientific">Hanseniaspora osmophila</name>
    <dbReference type="NCBI Taxonomy" id="56408"/>
    <lineage>
        <taxon>Eukaryota</taxon>
        <taxon>Fungi</taxon>
        <taxon>Dikarya</taxon>
        <taxon>Ascomycota</taxon>
        <taxon>Saccharomycotina</taxon>
        <taxon>Saccharomycetes</taxon>
        <taxon>Saccharomycodales</taxon>
        <taxon>Saccharomycodaceae</taxon>
        <taxon>Hanseniaspora</taxon>
    </lineage>
</organism>
<dbReference type="InterPro" id="IPR036259">
    <property type="entry name" value="MFS_trans_sf"/>
</dbReference>
<evidence type="ECO:0000256" key="6">
    <source>
        <dbReference type="SAM" id="MobiDB-lite"/>
    </source>
</evidence>
<feature type="domain" description="Major facilitator superfamily (MFS) profile" evidence="8">
    <location>
        <begin position="28"/>
        <end position="595"/>
    </location>
</feature>
<evidence type="ECO:0000256" key="5">
    <source>
        <dbReference type="ARBA" id="ARBA00023136"/>
    </source>
</evidence>
<feature type="transmembrane region" description="Helical" evidence="7">
    <location>
        <begin position="263"/>
        <end position="285"/>
    </location>
</feature>
<dbReference type="PROSITE" id="PS50850">
    <property type="entry name" value="MFS"/>
    <property type="match status" value="1"/>
</dbReference>
<dbReference type="PANTHER" id="PTHR23501">
    <property type="entry name" value="MAJOR FACILITATOR SUPERFAMILY"/>
    <property type="match status" value="1"/>
</dbReference>
<dbReference type="Proteomes" id="UP000095728">
    <property type="component" value="Unassembled WGS sequence"/>
</dbReference>
<feature type="transmembrane region" description="Helical" evidence="7">
    <location>
        <begin position="122"/>
        <end position="143"/>
    </location>
</feature>
<dbReference type="PANTHER" id="PTHR23501:SF198">
    <property type="entry name" value="AZOLE RESISTANCE PROTEIN 1-RELATED"/>
    <property type="match status" value="1"/>
</dbReference>
<keyword evidence="10" id="KW-1185">Reference proteome</keyword>
<dbReference type="OrthoDB" id="10021397at2759"/>
<evidence type="ECO:0000313" key="10">
    <source>
        <dbReference type="Proteomes" id="UP000095728"/>
    </source>
</evidence>
<dbReference type="Gene3D" id="1.20.1250.20">
    <property type="entry name" value="MFS general substrate transporter like domains"/>
    <property type="match status" value="2"/>
</dbReference>
<dbReference type="GO" id="GO:0022857">
    <property type="term" value="F:transmembrane transporter activity"/>
    <property type="evidence" value="ECO:0007669"/>
    <property type="project" value="InterPro"/>
</dbReference>
<dbReference type="InParanoid" id="A0A1E5RMY1"/>
<feature type="transmembrane region" description="Helical" evidence="7">
    <location>
        <begin position="501"/>
        <end position="519"/>
    </location>
</feature>
<reference evidence="10" key="1">
    <citation type="journal article" date="2016" name="Genome Announc.">
        <title>Genome sequences of three species of Hanseniaspora isolated from spontaneous wine fermentations.</title>
        <authorList>
            <person name="Sternes P.R."/>
            <person name="Lee D."/>
            <person name="Kutyna D.R."/>
            <person name="Borneman A.R."/>
        </authorList>
    </citation>
    <scope>NUCLEOTIDE SEQUENCE [LARGE SCALE GENOMIC DNA]</scope>
    <source>
        <strain evidence="10">AWRI3579</strain>
    </source>
</reference>
<evidence type="ECO:0000259" key="8">
    <source>
        <dbReference type="PROSITE" id="PS50850"/>
    </source>
</evidence>